<dbReference type="Proteomes" id="UP000005475">
    <property type="component" value="Unassembled WGS sequence"/>
</dbReference>
<reference evidence="1 2" key="1">
    <citation type="submission" date="2007-03" db="EMBL/GenBank/DDBJ databases">
        <authorList>
            <person name="Fulton L."/>
            <person name="Clifton S."/>
            <person name="Fulton B."/>
            <person name="Xu J."/>
            <person name="Minx P."/>
            <person name="Pepin K.H."/>
            <person name="Johnson M."/>
            <person name="Thiruvilangam P."/>
            <person name="Bhonagiri V."/>
            <person name="Nash W.E."/>
            <person name="Mardis E.R."/>
            <person name="Wilson R.K."/>
        </authorList>
    </citation>
    <scope>NUCLEOTIDE SEQUENCE [LARGE SCALE GENOMIC DNA]</scope>
    <source>
        <strain evidence="2">ATCC 8483 / DSM 1896 / JCM 5824 / BCRC 10623 / CCUG 4943 / NCTC 11153</strain>
    </source>
</reference>
<accession>A0AAN3A312</accession>
<sequence>MMETKVVEAFHSDIHFLTDIGEKSVFMIRLNKF</sequence>
<reference evidence="2" key="2">
    <citation type="submission" date="2007-04" db="EMBL/GenBank/DDBJ databases">
        <title>Draft genome sequence of Bacteroides ovatus (ATCC 8483).</title>
        <authorList>
            <person name="Sudarsanam P."/>
            <person name="Ley R."/>
            <person name="Guruge J."/>
            <person name="Turnbaugh P.J."/>
            <person name="Mahowald M."/>
            <person name="Liep D."/>
            <person name="Gordon J."/>
        </authorList>
    </citation>
    <scope>NUCLEOTIDE SEQUENCE [LARGE SCALE GENOMIC DNA]</scope>
    <source>
        <strain evidence="2">ATCC 8483 / DSM 1896 / JCM 5824 / BCRC 10623 / CCUG 4943 / NCTC 11153</strain>
    </source>
</reference>
<comment type="caution">
    <text evidence="1">The sequence shown here is derived from an EMBL/GenBank/DDBJ whole genome shotgun (WGS) entry which is preliminary data.</text>
</comment>
<dbReference type="AlphaFoldDB" id="A0AAN3A312"/>
<dbReference type="EMBL" id="AAXF02000054">
    <property type="protein sequence ID" value="EDO09057.1"/>
    <property type="molecule type" value="Genomic_DNA"/>
</dbReference>
<organism evidence="1 2">
    <name type="scientific">Bacteroides ovatus (strain ATCC 8483 / DSM 1896 / JCM 5824 / BCRC 10623 / CCUG 4943 / NCTC 11153)</name>
    <dbReference type="NCBI Taxonomy" id="411476"/>
    <lineage>
        <taxon>Bacteria</taxon>
        <taxon>Pseudomonadati</taxon>
        <taxon>Bacteroidota</taxon>
        <taxon>Bacteroidia</taxon>
        <taxon>Bacteroidales</taxon>
        <taxon>Bacteroidaceae</taxon>
        <taxon>Bacteroides</taxon>
    </lineage>
</organism>
<protein>
    <submittedName>
        <fullName evidence="1">Uncharacterized protein</fullName>
    </submittedName>
</protein>
<evidence type="ECO:0000313" key="1">
    <source>
        <dbReference type="EMBL" id="EDO09057.1"/>
    </source>
</evidence>
<name>A0AAN3A312_BACO1</name>
<evidence type="ECO:0000313" key="2">
    <source>
        <dbReference type="Proteomes" id="UP000005475"/>
    </source>
</evidence>
<gene>
    <name evidence="1" type="ORF">BACOVA_04915</name>
</gene>
<proteinExistence type="predicted"/>